<evidence type="ECO:0000313" key="2">
    <source>
        <dbReference type="Proteomes" id="UP001497480"/>
    </source>
</evidence>
<reference evidence="1 2" key="1">
    <citation type="submission" date="2024-03" db="EMBL/GenBank/DDBJ databases">
        <authorList>
            <person name="Martinez-Hernandez J."/>
        </authorList>
    </citation>
    <scope>NUCLEOTIDE SEQUENCE [LARGE SCALE GENOMIC DNA]</scope>
</reference>
<evidence type="ECO:0000313" key="1">
    <source>
        <dbReference type="EMBL" id="CAL0309879.1"/>
    </source>
</evidence>
<dbReference type="Proteomes" id="UP001497480">
    <property type="component" value="Unassembled WGS sequence"/>
</dbReference>
<gene>
    <name evidence="1" type="ORF">LLUT_LOCUS10939</name>
</gene>
<dbReference type="PANTHER" id="PTHR48237">
    <property type="entry name" value="GAMMA-TUBULIN COMPLEX COMPONENT"/>
    <property type="match status" value="1"/>
</dbReference>
<proteinExistence type="predicted"/>
<dbReference type="AlphaFoldDB" id="A0AAV1WKP2"/>
<protein>
    <submittedName>
        <fullName evidence="1">Uncharacterized protein</fullName>
    </submittedName>
</protein>
<keyword evidence="2" id="KW-1185">Reference proteome</keyword>
<name>A0AAV1WKP2_LUPLU</name>
<organism evidence="1 2">
    <name type="scientific">Lupinus luteus</name>
    <name type="common">European yellow lupine</name>
    <dbReference type="NCBI Taxonomy" id="3873"/>
    <lineage>
        <taxon>Eukaryota</taxon>
        <taxon>Viridiplantae</taxon>
        <taxon>Streptophyta</taxon>
        <taxon>Embryophyta</taxon>
        <taxon>Tracheophyta</taxon>
        <taxon>Spermatophyta</taxon>
        <taxon>Magnoliopsida</taxon>
        <taxon>eudicotyledons</taxon>
        <taxon>Gunneridae</taxon>
        <taxon>Pentapetalae</taxon>
        <taxon>rosids</taxon>
        <taxon>fabids</taxon>
        <taxon>Fabales</taxon>
        <taxon>Fabaceae</taxon>
        <taxon>Papilionoideae</taxon>
        <taxon>50 kb inversion clade</taxon>
        <taxon>genistoids sensu lato</taxon>
        <taxon>core genistoids</taxon>
        <taxon>Genisteae</taxon>
        <taxon>Lupinus</taxon>
    </lineage>
</organism>
<dbReference type="PANTHER" id="PTHR48237:SF1">
    <property type="entry name" value="SPC97_SPC98 FAMILY OF SPINDLE POLE BODY (SBP) COMPONENT"/>
    <property type="match status" value="1"/>
</dbReference>
<comment type="caution">
    <text evidence="1">The sequence shown here is derived from an EMBL/GenBank/DDBJ whole genome shotgun (WGS) entry which is preliminary data.</text>
</comment>
<accession>A0AAV1WKP2</accession>
<dbReference type="EMBL" id="CAXHTB010000007">
    <property type="protein sequence ID" value="CAL0309879.1"/>
    <property type="molecule type" value="Genomic_DNA"/>
</dbReference>
<sequence>MLSFSTPPWIRLPPLLLRSVSFIFSLDLHSILPAIMDFPQREIMDPDYSRCFILIESRMEDTMKDGGSRKRLKNMFSEITVEDVAWLCTLSESEIDMLISLKLLIIRRAKTMGYGELANKFDLKMIRAIALVLMEQLKAEMKDSSLIPDVVKSSAFLDACNLLKCNTEVTQTVEELSKTVGADIQPLLRRQKKEKVGSKE</sequence>